<feature type="transmembrane region" description="Helical" evidence="3">
    <location>
        <begin position="40"/>
        <end position="61"/>
    </location>
</feature>
<dbReference type="InterPro" id="IPR029787">
    <property type="entry name" value="Nucleotide_cyclase"/>
</dbReference>
<evidence type="ECO:0000256" key="3">
    <source>
        <dbReference type="SAM" id="Phobius"/>
    </source>
</evidence>
<sequence length="360" mass="38868">MFVLGDTLARTRHARIWAVGFALEAWLWMLVALFDPHEVGFSAAIIPIICFTTASAICNFAGFLERAGRTPSVWLIAVATGAAIVQILLCYQSNHLLQVVAYAMFPAWRCLLFAVSVPLVAVDRKQASVTERSVIVMLLLLAISQAGMTVAAFLPMAGLSPKGAYTAALAFTTTPIAAAMGLFALMLMASDFSRERLRLIHTDPLTGVLNRVGFEEAARRQIYRSGARPLTLVLADIDRFKAINDRFGHLTGDAGLIGFARQMVDGLPDAALIGRFGGEEFTIVLPDHDGEAARSRIDAIRAALPGMVIPGGARLNLTASFGIAEHRPRETLEGLYARADAALYQSKQQGRDRTTVDATP</sequence>
<dbReference type="SMART" id="SM00267">
    <property type="entry name" value="GGDEF"/>
    <property type="match status" value="1"/>
</dbReference>
<dbReference type="PANTHER" id="PTHR45138">
    <property type="entry name" value="REGULATORY COMPONENTS OF SENSORY TRANSDUCTION SYSTEM"/>
    <property type="match status" value="1"/>
</dbReference>
<dbReference type="Proteomes" id="UP000727456">
    <property type="component" value="Unassembled WGS sequence"/>
</dbReference>
<accession>A0ABX0TMB7</accession>
<feature type="transmembrane region" description="Helical" evidence="3">
    <location>
        <begin position="73"/>
        <end position="94"/>
    </location>
</feature>
<dbReference type="NCBIfam" id="TIGR00254">
    <property type="entry name" value="GGDEF"/>
    <property type="match status" value="1"/>
</dbReference>
<gene>
    <name evidence="5" type="ORF">FHS31_000173</name>
</gene>
<proteinExistence type="predicted"/>
<evidence type="ECO:0000256" key="2">
    <source>
        <dbReference type="ARBA" id="ARBA00034247"/>
    </source>
</evidence>
<feature type="transmembrane region" description="Helical" evidence="3">
    <location>
        <begin position="16"/>
        <end position="34"/>
    </location>
</feature>
<dbReference type="EMBL" id="JAAOZC010000001">
    <property type="protein sequence ID" value="NIJ06591.1"/>
    <property type="molecule type" value="Genomic_DNA"/>
</dbReference>
<dbReference type="EC" id="2.7.7.65" evidence="1"/>
<organism evidence="5 6">
    <name type="scientific">Sphingomonas vulcanisoli</name>
    <dbReference type="NCBI Taxonomy" id="1658060"/>
    <lineage>
        <taxon>Bacteria</taxon>
        <taxon>Pseudomonadati</taxon>
        <taxon>Pseudomonadota</taxon>
        <taxon>Alphaproteobacteria</taxon>
        <taxon>Sphingomonadales</taxon>
        <taxon>Sphingomonadaceae</taxon>
        <taxon>Sphingomonas</taxon>
    </lineage>
</organism>
<feature type="transmembrane region" description="Helical" evidence="3">
    <location>
        <begin position="164"/>
        <end position="189"/>
    </location>
</feature>
<comment type="catalytic activity">
    <reaction evidence="2">
        <text>2 GTP = 3',3'-c-di-GMP + 2 diphosphate</text>
        <dbReference type="Rhea" id="RHEA:24898"/>
        <dbReference type="ChEBI" id="CHEBI:33019"/>
        <dbReference type="ChEBI" id="CHEBI:37565"/>
        <dbReference type="ChEBI" id="CHEBI:58805"/>
        <dbReference type="EC" id="2.7.7.65"/>
    </reaction>
</comment>
<evidence type="ECO:0000313" key="5">
    <source>
        <dbReference type="EMBL" id="NIJ06591.1"/>
    </source>
</evidence>
<feature type="domain" description="GGDEF" evidence="4">
    <location>
        <begin position="228"/>
        <end position="359"/>
    </location>
</feature>
<feature type="transmembrane region" description="Helical" evidence="3">
    <location>
        <begin position="134"/>
        <end position="158"/>
    </location>
</feature>
<evidence type="ECO:0000259" key="4">
    <source>
        <dbReference type="PROSITE" id="PS50887"/>
    </source>
</evidence>
<dbReference type="PROSITE" id="PS50887">
    <property type="entry name" value="GGDEF"/>
    <property type="match status" value="1"/>
</dbReference>
<dbReference type="Gene3D" id="3.30.70.270">
    <property type="match status" value="1"/>
</dbReference>
<dbReference type="InterPro" id="IPR050469">
    <property type="entry name" value="Diguanylate_Cyclase"/>
</dbReference>
<dbReference type="CDD" id="cd01949">
    <property type="entry name" value="GGDEF"/>
    <property type="match status" value="1"/>
</dbReference>
<keyword evidence="3" id="KW-1133">Transmembrane helix</keyword>
<evidence type="ECO:0000256" key="1">
    <source>
        <dbReference type="ARBA" id="ARBA00012528"/>
    </source>
</evidence>
<protein>
    <recommendedName>
        <fullName evidence="1">diguanylate cyclase</fullName>
        <ecNumber evidence="1">2.7.7.65</ecNumber>
    </recommendedName>
</protein>
<dbReference type="Pfam" id="PF00990">
    <property type="entry name" value="GGDEF"/>
    <property type="match status" value="1"/>
</dbReference>
<keyword evidence="3" id="KW-0472">Membrane</keyword>
<keyword evidence="3" id="KW-0812">Transmembrane</keyword>
<dbReference type="InterPro" id="IPR000160">
    <property type="entry name" value="GGDEF_dom"/>
</dbReference>
<evidence type="ECO:0000313" key="6">
    <source>
        <dbReference type="Proteomes" id="UP000727456"/>
    </source>
</evidence>
<reference evidence="5 6" key="1">
    <citation type="submission" date="2020-03" db="EMBL/GenBank/DDBJ databases">
        <title>Genomic Encyclopedia of Type Strains, Phase III (KMG-III): the genomes of soil and plant-associated and newly described type strains.</title>
        <authorList>
            <person name="Whitman W."/>
        </authorList>
    </citation>
    <scope>NUCLEOTIDE SEQUENCE [LARGE SCALE GENOMIC DNA]</scope>
    <source>
        <strain evidence="5 6">CECT 8804</strain>
    </source>
</reference>
<dbReference type="RefSeq" id="WP_167071132.1">
    <property type="nucleotide sequence ID" value="NZ_JAAOZC010000001.1"/>
</dbReference>
<name>A0ABX0TMB7_9SPHN</name>
<dbReference type="InterPro" id="IPR043128">
    <property type="entry name" value="Rev_trsase/Diguanyl_cyclase"/>
</dbReference>
<comment type="caution">
    <text evidence="5">The sequence shown here is derived from an EMBL/GenBank/DDBJ whole genome shotgun (WGS) entry which is preliminary data.</text>
</comment>
<dbReference type="PANTHER" id="PTHR45138:SF9">
    <property type="entry name" value="DIGUANYLATE CYCLASE DGCM-RELATED"/>
    <property type="match status" value="1"/>
</dbReference>
<feature type="transmembrane region" description="Helical" evidence="3">
    <location>
        <begin position="100"/>
        <end position="122"/>
    </location>
</feature>
<dbReference type="SUPFAM" id="SSF55073">
    <property type="entry name" value="Nucleotide cyclase"/>
    <property type="match status" value="1"/>
</dbReference>
<keyword evidence="6" id="KW-1185">Reference proteome</keyword>